<proteinExistence type="predicted"/>
<evidence type="ECO:0000256" key="1">
    <source>
        <dbReference type="PIRSR" id="PIRSR640198-1"/>
    </source>
</evidence>
<dbReference type="AlphaFoldDB" id="A0A1G7IK90"/>
<dbReference type="Proteomes" id="UP000199321">
    <property type="component" value="Unassembled WGS sequence"/>
</dbReference>
<accession>A0A1G7IK90</accession>
<dbReference type="InterPro" id="IPR036390">
    <property type="entry name" value="WH_DNA-bd_sf"/>
</dbReference>
<dbReference type="PANTHER" id="PTHR13504">
    <property type="entry name" value="FIDO DOMAIN-CONTAINING PROTEIN DDB_G0283145"/>
    <property type="match status" value="1"/>
</dbReference>
<dbReference type="Gene3D" id="1.10.3290.10">
    <property type="entry name" value="Fido-like domain"/>
    <property type="match status" value="1"/>
</dbReference>
<dbReference type="RefSeq" id="WP_093145141.1">
    <property type="nucleotide sequence ID" value="NZ_BMWO01000006.1"/>
</dbReference>
<dbReference type="PANTHER" id="PTHR13504:SF38">
    <property type="entry name" value="FIDO DOMAIN-CONTAINING PROTEIN"/>
    <property type="match status" value="1"/>
</dbReference>
<dbReference type="Pfam" id="PF02661">
    <property type="entry name" value="Fic"/>
    <property type="match status" value="1"/>
</dbReference>
<feature type="binding site" evidence="2">
    <location>
        <begin position="207"/>
        <end position="217"/>
    </location>
    <ligand>
        <name>ATP</name>
        <dbReference type="ChEBI" id="CHEBI:30616"/>
    </ligand>
</feature>
<dbReference type="EMBL" id="FNBA01000006">
    <property type="protein sequence ID" value="SDF13147.1"/>
    <property type="molecule type" value="Genomic_DNA"/>
</dbReference>
<dbReference type="InterPro" id="IPR036597">
    <property type="entry name" value="Fido-like_dom_sf"/>
</dbReference>
<evidence type="ECO:0000313" key="5">
    <source>
        <dbReference type="Proteomes" id="UP000199321"/>
    </source>
</evidence>
<dbReference type="GO" id="GO:0005524">
    <property type="term" value="F:ATP binding"/>
    <property type="evidence" value="ECO:0007669"/>
    <property type="project" value="UniProtKB-KW"/>
</dbReference>
<dbReference type="SUPFAM" id="SSF140931">
    <property type="entry name" value="Fic-like"/>
    <property type="match status" value="1"/>
</dbReference>
<organism evidence="4 5">
    <name type="scientific">Ulvibacter litoralis</name>
    <dbReference type="NCBI Taxonomy" id="227084"/>
    <lineage>
        <taxon>Bacteria</taxon>
        <taxon>Pseudomonadati</taxon>
        <taxon>Bacteroidota</taxon>
        <taxon>Flavobacteriia</taxon>
        <taxon>Flavobacteriales</taxon>
        <taxon>Flavobacteriaceae</taxon>
        <taxon>Ulvibacter</taxon>
    </lineage>
</organism>
<feature type="active site" evidence="1">
    <location>
        <position position="261"/>
    </location>
</feature>
<dbReference type="STRING" id="227084.SAMN05421855_10656"/>
<evidence type="ECO:0000256" key="2">
    <source>
        <dbReference type="PIRSR" id="PIRSR640198-2"/>
    </source>
</evidence>
<keyword evidence="5" id="KW-1185">Reference proteome</keyword>
<reference evidence="4 5" key="1">
    <citation type="submission" date="2016-10" db="EMBL/GenBank/DDBJ databases">
        <authorList>
            <person name="de Groot N.N."/>
        </authorList>
    </citation>
    <scope>NUCLEOTIDE SEQUENCE [LARGE SCALE GENOMIC DNA]</scope>
    <source>
        <strain evidence="4 5">DSM 16195</strain>
    </source>
</reference>
<dbReference type="SUPFAM" id="SSF46785">
    <property type="entry name" value="Winged helix' DNA-binding domain"/>
    <property type="match status" value="1"/>
</dbReference>
<dbReference type="InterPro" id="IPR003812">
    <property type="entry name" value="Fido"/>
</dbReference>
<name>A0A1G7IK90_9FLAO</name>
<sequence>MFEQAPKYNKEDKNTIPLMVELQTNGMLKNIQDDYLYWDKIKYKTKEHNPKELWNAIKLHRILKAKRINFGNYNFMFVVTDFMQRALHLFDMHIGGTLGSNIGIAETDKTKYIISSLIEESISSSQIEGANTTRKRAKEMIQLEKKPKNKSELMIMNNFITMKYIVQNKEKELTIENILYIHKLISNGTLESNDEEGCFRESDDVHVVDYTKGEIVHTPPLKKDVEKLMDDLCLFFNNDTKDFIHPIVKGCIIHFMIGWIHPFTDGNGRTARALFYWYMLKKGYWLTEYLSISRIIQDTKNQYEKAYLYTESDDNDLSYFITYHIKTMEKAYEALKVYINRKQKEVVQAAKFMKIPQINERTAQILKLLNEDSDRVLNNKEVETRFNISNFTARSDLKSLVELGFLDTIQVNKKKRNFIKSENFDKIIKKYKL</sequence>
<evidence type="ECO:0000313" key="4">
    <source>
        <dbReference type="EMBL" id="SDF13147.1"/>
    </source>
</evidence>
<feature type="domain" description="Fido" evidence="3">
    <location>
        <begin position="173"/>
        <end position="326"/>
    </location>
</feature>
<evidence type="ECO:0000259" key="3">
    <source>
        <dbReference type="PROSITE" id="PS51459"/>
    </source>
</evidence>
<feature type="binding site" evidence="2">
    <location>
        <begin position="265"/>
        <end position="272"/>
    </location>
    <ligand>
        <name>ATP</name>
        <dbReference type="ChEBI" id="CHEBI:30616"/>
    </ligand>
</feature>
<keyword evidence="2" id="KW-0067">ATP-binding</keyword>
<gene>
    <name evidence="4" type="ORF">SAMN05421855_10656</name>
</gene>
<dbReference type="PROSITE" id="PS51459">
    <property type="entry name" value="FIDO"/>
    <property type="match status" value="1"/>
</dbReference>
<protein>
    <submittedName>
        <fullName evidence="4">Fic family protein</fullName>
    </submittedName>
</protein>
<dbReference type="OrthoDB" id="9814400at2"/>
<keyword evidence="2" id="KW-0547">Nucleotide-binding</keyword>
<dbReference type="InterPro" id="IPR040198">
    <property type="entry name" value="Fido_containing"/>
</dbReference>